<name>A0A0D3D2M8_BRAOL</name>
<evidence type="ECO:0000313" key="3">
    <source>
        <dbReference type="EnsemblPlants" id="Bo7g005840.1"/>
    </source>
</evidence>
<sequence length="150" mass="17435">MRERKRREITTGEREERETAHRILSLWNFPAELRFKEVYRQLECYVSLVDVLAMVKDVDRVKIKPDTTIKGYCKAGQTQKAMEKLRDMDARGVDADKITYMTIIQACYADSDFGSCAAFYQEMNEKRLQVPSHAYSLVIGGFCKEGKLYE</sequence>
<evidence type="ECO:0000256" key="1">
    <source>
        <dbReference type="ARBA" id="ARBA00007626"/>
    </source>
</evidence>
<comment type="similarity">
    <text evidence="1">Belongs to the PPR family. P subfamily.</text>
</comment>
<keyword evidence="2" id="KW-0677">Repeat</keyword>
<reference evidence="3" key="2">
    <citation type="submission" date="2015-03" db="UniProtKB">
        <authorList>
            <consortium name="EnsemblPlants"/>
        </authorList>
    </citation>
    <scope>IDENTIFICATION</scope>
</reference>
<keyword evidence="4" id="KW-1185">Reference proteome</keyword>
<evidence type="ECO:0000313" key="4">
    <source>
        <dbReference type="Proteomes" id="UP000032141"/>
    </source>
</evidence>
<dbReference type="InterPro" id="IPR011990">
    <property type="entry name" value="TPR-like_helical_dom_sf"/>
</dbReference>
<evidence type="ECO:0008006" key="5">
    <source>
        <dbReference type="Google" id="ProtNLM"/>
    </source>
</evidence>
<dbReference type="PANTHER" id="PTHR47941">
    <property type="entry name" value="PENTATRICOPEPTIDE REPEAT-CONTAINING PROTEIN 3, MITOCHONDRIAL"/>
    <property type="match status" value="1"/>
</dbReference>
<proteinExistence type="inferred from homology"/>
<dbReference type="Gene3D" id="1.25.40.10">
    <property type="entry name" value="Tetratricopeptide repeat domain"/>
    <property type="match status" value="1"/>
</dbReference>
<organism evidence="3 4">
    <name type="scientific">Brassica oleracea var. oleracea</name>
    <dbReference type="NCBI Taxonomy" id="109376"/>
    <lineage>
        <taxon>Eukaryota</taxon>
        <taxon>Viridiplantae</taxon>
        <taxon>Streptophyta</taxon>
        <taxon>Embryophyta</taxon>
        <taxon>Tracheophyta</taxon>
        <taxon>Spermatophyta</taxon>
        <taxon>Magnoliopsida</taxon>
        <taxon>eudicotyledons</taxon>
        <taxon>Gunneridae</taxon>
        <taxon>Pentapetalae</taxon>
        <taxon>rosids</taxon>
        <taxon>malvids</taxon>
        <taxon>Brassicales</taxon>
        <taxon>Brassicaceae</taxon>
        <taxon>Brassiceae</taxon>
        <taxon>Brassica</taxon>
    </lineage>
</organism>
<reference evidence="3 4" key="1">
    <citation type="journal article" date="2014" name="Genome Biol.">
        <title>Transcriptome and methylome profiling reveals relics of genome dominance in the mesopolyploid Brassica oleracea.</title>
        <authorList>
            <person name="Parkin I.A."/>
            <person name="Koh C."/>
            <person name="Tang H."/>
            <person name="Robinson S.J."/>
            <person name="Kagale S."/>
            <person name="Clarke W.E."/>
            <person name="Town C.D."/>
            <person name="Nixon J."/>
            <person name="Krishnakumar V."/>
            <person name="Bidwell S.L."/>
            <person name="Denoeud F."/>
            <person name="Belcram H."/>
            <person name="Links M.G."/>
            <person name="Just J."/>
            <person name="Clarke C."/>
            <person name="Bender T."/>
            <person name="Huebert T."/>
            <person name="Mason A.S."/>
            <person name="Pires J.C."/>
            <person name="Barker G."/>
            <person name="Moore J."/>
            <person name="Walley P.G."/>
            <person name="Manoli S."/>
            <person name="Batley J."/>
            <person name="Edwards D."/>
            <person name="Nelson M.N."/>
            <person name="Wang X."/>
            <person name="Paterson A.H."/>
            <person name="King G."/>
            <person name="Bancroft I."/>
            <person name="Chalhoub B."/>
            <person name="Sharpe A.G."/>
        </authorList>
    </citation>
    <scope>NUCLEOTIDE SEQUENCE</scope>
    <source>
        <strain evidence="3 4">cv. TO1000</strain>
    </source>
</reference>
<dbReference type="NCBIfam" id="TIGR00756">
    <property type="entry name" value="PPR"/>
    <property type="match status" value="1"/>
</dbReference>
<dbReference type="HOGENOM" id="CLU_1743083_0_0_1"/>
<protein>
    <recommendedName>
        <fullName evidence="5">Pentacotripeptide-repeat region of PRORP domain-containing protein</fullName>
    </recommendedName>
</protein>
<dbReference type="AlphaFoldDB" id="A0A0D3D2M8"/>
<dbReference type="Proteomes" id="UP000032141">
    <property type="component" value="Chromosome C7"/>
</dbReference>
<accession>A0A0D3D2M8</accession>
<dbReference type="Pfam" id="PF13041">
    <property type="entry name" value="PPR_2"/>
    <property type="match status" value="1"/>
</dbReference>
<evidence type="ECO:0000256" key="2">
    <source>
        <dbReference type="ARBA" id="ARBA00022737"/>
    </source>
</evidence>
<dbReference type="EnsemblPlants" id="Bo7g005840.1">
    <property type="protein sequence ID" value="Bo7g005840.1"/>
    <property type="gene ID" value="Bo7g005840"/>
</dbReference>
<dbReference type="Gramene" id="Bo7g005840.1">
    <property type="protein sequence ID" value="Bo7g005840.1"/>
    <property type="gene ID" value="Bo7g005840"/>
</dbReference>
<dbReference type="eggNOG" id="KOG4197">
    <property type="taxonomic scope" value="Eukaryota"/>
</dbReference>
<dbReference type="InterPro" id="IPR002885">
    <property type="entry name" value="PPR_rpt"/>
</dbReference>
<dbReference type="Pfam" id="PF01535">
    <property type="entry name" value="PPR"/>
    <property type="match status" value="1"/>
</dbReference>